<keyword evidence="1" id="KW-0472">Membrane</keyword>
<evidence type="ECO:0000256" key="1">
    <source>
        <dbReference type="SAM" id="Phobius"/>
    </source>
</evidence>
<dbReference type="Proteomes" id="UP000188184">
    <property type="component" value="Chromosome"/>
</dbReference>
<evidence type="ECO:0000313" key="3">
    <source>
        <dbReference type="Proteomes" id="UP000188184"/>
    </source>
</evidence>
<organism evidence="2 3">
    <name type="scientific">Planococcus lenghuensis</name>
    <dbReference type="NCBI Taxonomy" id="2213202"/>
    <lineage>
        <taxon>Bacteria</taxon>
        <taxon>Bacillati</taxon>
        <taxon>Bacillota</taxon>
        <taxon>Bacilli</taxon>
        <taxon>Bacillales</taxon>
        <taxon>Caryophanaceae</taxon>
        <taxon>Planococcus</taxon>
    </lineage>
</organism>
<dbReference type="KEGG" id="pmar:B0X71_13495"/>
<keyword evidence="1" id="KW-1133">Transmembrane helix</keyword>
<sequence>MSSLIRGFSGFLLLELYFYAVVHIVNPLYDRECQIGILFLFEGQRKFTFKNFGVPSKKMSGISLKCYSVAAEEG</sequence>
<dbReference type="RefSeq" id="WP_077589902.1">
    <property type="nucleotide sequence ID" value="NZ_CP019640.1"/>
</dbReference>
<protein>
    <submittedName>
        <fullName evidence="2">Uncharacterized protein</fullName>
    </submittedName>
</protein>
<reference evidence="2 3" key="1">
    <citation type="submission" date="2017-02" db="EMBL/GenBank/DDBJ databases">
        <title>The complete genomic sequence of a novel cold adapted crude oil-degrading bacterium Planococcus qaidamina Y42.</title>
        <authorList>
            <person name="Yang R."/>
        </authorList>
    </citation>
    <scope>NUCLEOTIDE SEQUENCE [LARGE SCALE GENOMIC DNA]</scope>
    <source>
        <strain evidence="2 3">Y42</strain>
    </source>
</reference>
<name>A0A1Q2L0P7_9BACL</name>
<accession>A0A1Q2L0P7</accession>
<gene>
    <name evidence="2" type="ORF">B0X71_13495</name>
</gene>
<proteinExistence type="predicted"/>
<keyword evidence="1" id="KW-0812">Transmembrane</keyword>
<dbReference type="EMBL" id="CP019640">
    <property type="protein sequence ID" value="AQQ54009.1"/>
    <property type="molecule type" value="Genomic_DNA"/>
</dbReference>
<evidence type="ECO:0000313" key="2">
    <source>
        <dbReference type="EMBL" id="AQQ54009.1"/>
    </source>
</evidence>
<feature type="transmembrane region" description="Helical" evidence="1">
    <location>
        <begin position="12"/>
        <end position="29"/>
    </location>
</feature>
<dbReference type="AlphaFoldDB" id="A0A1Q2L0P7"/>
<keyword evidence="3" id="KW-1185">Reference proteome</keyword>